<protein>
    <recommendedName>
        <fullName evidence="7 12">Adenine phosphoribosyltransferase</fullName>
        <shortName evidence="12">APRT</shortName>
        <ecNumber evidence="7 12">2.4.2.7</ecNumber>
    </recommendedName>
</protein>
<feature type="domain" description="Phosphoribosyltransferase" evidence="14">
    <location>
        <begin position="52"/>
        <end position="150"/>
    </location>
</feature>
<dbReference type="InterPro" id="IPR000836">
    <property type="entry name" value="PRTase_dom"/>
</dbReference>
<sequence>MSFDIKTHIRAIHDYPKPGIVFRDITPLLADGVAFQQTIMQLAERYRPLQLTRVVGIEARGFIFGTALAYALGVGFVPLRKPGKLPGSTLEQRYQLEYGEDALQMHDDALTADDRVIIIDDLLATGGTVLAAVDLVRQTQAELLECAFVISLTDLPGPSRLQRAKIPYYTLCEF</sequence>
<dbReference type="STRING" id="1122124.GCA_000423165_00936"/>
<dbReference type="NCBIfam" id="NF002634">
    <property type="entry name" value="PRK02304.1-3"/>
    <property type="match status" value="1"/>
</dbReference>
<dbReference type="PANTHER" id="PTHR11776">
    <property type="entry name" value="ADENINE PHOSPHORIBOSYLTRANSFERASE"/>
    <property type="match status" value="1"/>
</dbReference>
<organism evidence="15 16">
    <name type="scientific">Pseudidiomarina sediminum</name>
    <dbReference type="NCBI Taxonomy" id="431675"/>
    <lineage>
        <taxon>Bacteria</taxon>
        <taxon>Pseudomonadati</taxon>
        <taxon>Pseudomonadota</taxon>
        <taxon>Gammaproteobacteria</taxon>
        <taxon>Alteromonadales</taxon>
        <taxon>Idiomarinaceae</taxon>
        <taxon>Pseudidiomarina</taxon>
    </lineage>
</organism>
<evidence type="ECO:0000256" key="12">
    <source>
        <dbReference type="HAMAP-Rule" id="MF_00004"/>
    </source>
</evidence>
<evidence type="ECO:0000256" key="2">
    <source>
        <dbReference type="ARBA" id="ARBA00003968"/>
    </source>
</evidence>
<keyword evidence="16" id="KW-1185">Reference proteome</keyword>
<evidence type="ECO:0000256" key="6">
    <source>
        <dbReference type="ARBA" id="ARBA00011738"/>
    </source>
</evidence>
<comment type="catalytic activity">
    <reaction evidence="1 12">
        <text>AMP + diphosphate = 5-phospho-alpha-D-ribose 1-diphosphate + adenine</text>
        <dbReference type="Rhea" id="RHEA:16609"/>
        <dbReference type="ChEBI" id="CHEBI:16708"/>
        <dbReference type="ChEBI" id="CHEBI:33019"/>
        <dbReference type="ChEBI" id="CHEBI:58017"/>
        <dbReference type="ChEBI" id="CHEBI:456215"/>
        <dbReference type="EC" id="2.4.2.7"/>
    </reaction>
</comment>
<dbReference type="GO" id="GO:0003999">
    <property type="term" value="F:adenine phosphoribosyltransferase activity"/>
    <property type="evidence" value="ECO:0007669"/>
    <property type="project" value="UniProtKB-UniRule"/>
</dbReference>
<dbReference type="Gene3D" id="3.40.50.2020">
    <property type="match status" value="1"/>
</dbReference>
<dbReference type="NCBIfam" id="NF002636">
    <property type="entry name" value="PRK02304.1-5"/>
    <property type="match status" value="1"/>
</dbReference>
<comment type="function">
    <text evidence="2 12">Catalyzes a salvage reaction resulting in the formation of AMP, that is energically less costly than de novo synthesis.</text>
</comment>
<dbReference type="SUPFAM" id="SSF53271">
    <property type="entry name" value="PRTase-like"/>
    <property type="match status" value="1"/>
</dbReference>
<evidence type="ECO:0000313" key="15">
    <source>
        <dbReference type="EMBL" id="RUO74210.1"/>
    </source>
</evidence>
<comment type="pathway">
    <text evidence="4 12">Purine metabolism; AMP biosynthesis via salvage pathway; AMP from adenine: step 1/1.</text>
</comment>
<name>A0A432Z8N0_9GAMM</name>
<keyword evidence="13" id="KW-0812">Transmembrane</keyword>
<evidence type="ECO:0000256" key="1">
    <source>
        <dbReference type="ARBA" id="ARBA00000868"/>
    </source>
</evidence>
<evidence type="ECO:0000259" key="14">
    <source>
        <dbReference type="Pfam" id="PF00156"/>
    </source>
</evidence>
<evidence type="ECO:0000256" key="11">
    <source>
        <dbReference type="ARBA" id="ARBA00022726"/>
    </source>
</evidence>
<dbReference type="EC" id="2.4.2.7" evidence="7 12"/>
<keyword evidence="9 12" id="KW-0328">Glycosyltransferase</keyword>
<comment type="subunit">
    <text evidence="6 12">Homodimer.</text>
</comment>
<dbReference type="Proteomes" id="UP000287022">
    <property type="component" value="Unassembled WGS sequence"/>
</dbReference>
<dbReference type="PANTHER" id="PTHR11776:SF7">
    <property type="entry name" value="PHOSPHORIBOSYLTRANSFERASE DOMAIN-CONTAINING PROTEIN"/>
    <property type="match status" value="1"/>
</dbReference>
<dbReference type="GO" id="GO:0005829">
    <property type="term" value="C:cytosol"/>
    <property type="evidence" value="ECO:0007669"/>
    <property type="project" value="TreeGrafter"/>
</dbReference>
<gene>
    <name evidence="12" type="primary">apt</name>
    <name evidence="15" type="ORF">CWI80_02320</name>
</gene>
<evidence type="ECO:0000256" key="10">
    <source>
        <dbReference type="ARBA" id="ARBA00022679"/>
    </source>
</evidence>
<dbReference type="InterPro" id="IPR005764">
    <property type="entry name" value="Ade_phspho_trans"/>
</dbReference>
<evidence type="ECO:0000313" key="16">
    <source>
        <dbReference type="Proteomes" id="UP000287022"/>
    </source>
</evidence>
<dbReference type="Pfam" id="PF00156">
    <property type="entry name" value="Pribosyltran"/>
    <property type="match status" value="1"/>
</dbReference>
<evidence type="ECO:0000256" key="4">
    <source>
        <dbReference type="ARBA" id="ARBA00004659"/>
    </source>
</evidence>
<evidence type="ECO:0000256" key="7">
    <source>
        <dbReference type="ARBA" id="ARBA00011893"/>
    </source>
</evidence>
<comment type="caution">
    <text evidence="15">The sequence shown here is derived from an EMBL/GenBank/DDBJ whole genome shotgun (WGS) entry which is preliminary data.</text>
</comment>
<keyword evidence="10 12" id="KW-0808">Transferase</keyword>
<keyword evidence="11 12" id="KW-0660">Purine salvage</keyword>
<dbReference type="GO" id="GO:0006166">
    <property type="term" value="P:purine ribonucleoside salvage"/>
    <property type="evidence" value="ECO:0007669"/>
    <property type="project" value="UniProtKB-UniRule"/>
</dbReference>
<proteinExistence type="inferred from homology"/>
<dbReference type="NCBIfam" id="TIGR01090">
    <property type="entry name" value="apt"/>
    <property type="match status" value="1"/>
</dbReference>
<evidence type="ECO:0000256" key="8">
    <source>
        <dbReference type="ARBA" id="ARBA00022490"/>
    </source>
</evidence>
<evidence type="ECO:0000256" key="3">
    <source>
        <dbReference type="ARBA" id="ARBA00004496"/>
    </source>
</evidence>
<dbReference type="GO" id="GO:0044209">
    <property type="term" value="P:AMP salvage"/>
    <property type="evidence" value="ECO:0007669"/>
    <property type="project" value="UniProtKB-UniRule"/>
</dbReference>
<evidence type="ECO:0000256" key="9">
    <source>
        <dbReference type="ARBA" id="ARBA00022676"/>
    </source>
</evidence>
<comment type="similarity">
    <text evidence="5 12">Belongs to the purine/pyrimidine phosphoribosyltransferase family.</text>
</comment>
<comment type="subcellular location">
    <subcellularLocation>
        <location evidence="3 12">Cytoplasm</location>
    </subcellularLocation>
</comment>
<dbReference type="FunFam" id="3.40.50.2020:FF:000004">
    <property type="entry name" value="Adenine phosphoribosyltransferase"/>
    <property type="match status" value="1"/>
</dbReference>
<evidence type="ECO:0000256" key="13">
    <source>
        <dbReference type="SAM" id="Phobius"/>
    </source>
</evidence>
<dbReference type="InterPro" id="IPR050120">
    <property type="entry name" value="Adenine_PRTase"/>
</dbReference>
<evidence type="ECO:0000256" key="5">
    <source>
        <dbReference type="ARBA" id="ARBA00008391"/>
    </source>
</evidence>
<accession>A0A432Z8N0</accession>
<feature type="transmembrane region" description="Helical" evidence="13">
    <location>
        <begin position="61"/>
        <end position="79"/>
    </location>
</feature>
<dbReference type="EMBL" id="PIQE01000001">
    <property type="protein sequence ID" value="RUO74210.1"/>
    <property type="molecule type" value="Genomic_DNA"/>
</dbReference>
<keyword evidence="8 12" id="KW-0963">Cytoplasm</keyword>
<dbReference type="HAMAP" id="MF_00004">
    <property type="entry name" value="Aden_phosphoribosyltr"/>
    <property type="match status" value="1"/>
</dbReference>
<dbReference type="GO" id="GO:0006168">
    <property type="term" value="P:adenine salvage"/>
    <property type="evidence" value="ECO:0007669"/>
    <property type="project" value="InterPro"/>
</dbReference>
<dbReference type="CDD" id="cd06223">
    <property type="entry name" value="PRTases_typeI"/>
    <property type="match status" value="1"/>
</dbReference>
<dbReference type="UniPathway" id="UPA00588">
    <property type="reaction ID" value="UER00646"/>
</dbReference>
<dbReference type="RefSeq" id="WP_026861930.1">
    <property type="nucleotide sequence ID" value="NZ_JAHVIQ010000001.1"/>
</dbReference>
<keyword evidence="13" id="KW-0472">Membrane</keyword>
<dbReference type="AlphaFoldDB" id="A0A432Z8N0"/>
<reference evidence="16" key="1">
    <citation type="journal article" date="2018" name="Front. Microbiol.">
        <title>Genome-Based Analysis Reveals the Taxonomy and Diversity of the Family Idiomarinaceae.</title>
        <authorList>
            <person name="Liu Y."/>
            <person name="Lai Q."/>
            <person name="Shao Z."/>
        </authorList>
    </citation>
    <scope>NUCLEOTIDE SEQUENCE [LARGE SCALE GENOMIC DNA]</scope>
    <source>
        <strain evidence="16">c121</strain>
    </source>
</reference>
<keyword evidence="13" id="KW-1133">Transmembrane helix</keyword>
<dbReference type="InterPro" id="IPR029057">
    <property type="entry name" value="PRTase-like"/>
</dbReference>